<dbReference type="RefSeq" id="WP_104752995.1">
    <property type="nucleotide sequence ID" value="NZ_FZMF01000070.1"/>
</dbReference>
<evidence type="ECO:0000313" key="3">
    <source>
        <dbReference type="Proteomes" id="UP001595783"/>
    </source>
</evidence>
<name>A0A1M4NHC7_9HELI</name>
<accession>A0A1M4NHC7</accession>
<dbReference type="EMBL" id="JBHRZO010000033">
    <property type="protein sequence ID" value="MFC3847888.1"/>
    <property type="molecule type" value="Genomic_DNA"/>
</dbReference>
<dbReference type="AlphaFoldDB" id="A0A1M4NHC7"/>
<evidence type="ECO:0000313" key="1">
    <source>
        <dbReference type="EMBL" id="MFC3847888.1"/>
    </source>
</evidence>
<evidence type="ECO:0000313" key="2">
    <source>
        <dbReference type="EMBL" id="SFZ71463.1"/>
    </source>
</evidence>
<organism evidence="2">
    <name type="scientific">Helicobacter baculiformis</name>
    <dbReference type="NCBI Taxonomy" id="427351"/>
    <lineage>
        <taxon>Bacteria</taxon>
        <taxon>Pseudomonadati</taxon>
        <taxon>Campylobacterota</taxon>
        <taxon>Epsilonproteobacteria</taxon>
        <taxon>Campylobacterales</taxon>
        <taxon>Helicobacteraceae</taxon>
        <taxon>Helicobacter</taxon>
    </lineage>
</organism>
<sequence>MLDTHEVICAIRSRLKDEDYTALRFSEIEILDTLNTIAANLVLEFKLNRVQRHKVLQERTDFLFCPHLLGISSARFNAVPLEHATDLEDTTILSLLIKDGRLSVTPFAPGLLAVSYYAYEPINTPEESIALPEMARLALIYGALSLLLEVPTDEANINKIGMFSNLYRQAKFLFTQYLNSLYGRDHLTSRVVRV</sequence>
<gene>
    <name evidence="2" type="primary">omp1641</name>
    <name evidence="1" type="ORF">ACFOPX_05000</name>
</gene>
<dbReference type="EMBL" id="LT633223">
    <property type="protein sequence ID" value="SFZ71463.1"/>
    <property type="molecule type" value="Genomic_DNA"/>
</dbReference>
<reference evidence="3" key="3">
    <citation type="journal article" date="2019" name="Int. J. Syst. Evol. Microbiol.">
        <title>The Global Catalogue of Microorganisms (GCM) 10K type strain sequencing project: providing services to taxonomists for standard genome sequencing and annotation.</title>
        <authorList>
            <consortium name="The Broad Institute Genomics Platform"/>
            <consortium name="The Broad Institute Genome Sequencing Center for Infectious Disease"/>
            <person name="Wu L."/>
            <person name="Ma J."/>
        </authorList>
    </citation>
    <scope>NUCLEOTIDE SEQUENCE [LARGE SCALE GENOMIC DNA]</scope>
    <source>
        <strain evidence="3">CCUG 53816</strain>
    </source>
</reference>
<reference evidence="1" key="1">
    <citation type="journal article" date="2014" name="Int. J. Syst. Evol. Microbiol.">
        <title>Complete genome of a new Firmicutes species belonging to the dominant human colonic microbiota ('Ruminococcus bicirculans') reveals two chromosomes and a selective capacity to utilize plant glucans.</title>
        <authorList>
            <consortium name="NISC Comparative Sequencing Program"/>
            <person name="Wegmann U."/>
            <person name="Louis P."/>
            <person name="Goesmann A."/>
            <person name="Henrissat B."/>
            <person name="Duncan S.H."/>
            <person name="Flint H.J."/>
        </authorList>
    </citation>
    <scope>NUCLEOTIDE SEQUENCE</scope>
    <source>
        <strain evidence="1">CCUG 53816</strain>
    </source>
</reference>
<reference evidence="1" key="4">
    <citation type="submission" date="2024-09" db="EMBL/GenBank/DDBJ databases">
        <authorList>
            <person name="Sun Q."/>
            <person name="Mori K."/>
        </authorList>
    </citation>
    <scope>NUCLEOTIDE SEQUENCE</scope>
    <source>
        <strain evidence="1">CCUG 53816</strain>
    </source>
</reference>
<keyword evidence="3" id="KW-1185">Reference proteome</keyword>
<dbReference type="Proteomes" id="UP001595783">
    <property type="component" value="Unassembled WGS sequence"/>
</dbReference>
<proteinExistence type="predicted"/>
<protein>
    <submittedName>
        <fullName evidence="2">OMP1641</fullName>
    </submittedName>
</protein>
<dbReference type="OrthoDB" id="5324988at2"/>
<reference evidence="2" key="2">
    <citation type="submission" date="2016-10" db="EMBL/GenBank/DDBJ databases">
        <title>Proteomic and phylogenetic analysis of the outer membrane protein repertoire of gastric Helicobacter species.</title>
        <authorList>
            <person name="Joosten M."/>
        </authorList>
    </citation>
    <scope>NUCLEOTIDE SEQUENCE</scope>
    <source>
        <strain evidence="2">HbacM50</strain>
    </source>
</reference>